<name>A0ABR6DSQ8_9FLAO</name>
<proteinExistence type="predicted"/>
<protein>
    <submittedName>
        <fullName evidence="1">Uncharacterized protein</fullName>
    </submittedName>
</protein>
<gene>
    <name evidence="1" type="ORF">GGR22_002913</name>
</gene>
<keyword evidence="2" id="KW-1185">Reference proteome</keyword>
<dbReference type="Proteomes" id="UP000555003">
    <property type="component" value="Unassembled WGS sequence"/>
</dbReference>
<reference evidence="1 2" key="1">
    <citation type="submission" date="2020-08" db="EMBL/GenBank/DDBJ databases">
        <title>Genomic Encyclopedia of Type Strains, Phase IV (KMG-IV): sequencing the most valuable type-strain genomes for metagenomic binning, comparative biology and taxonomic classification.</title>
        <authorList>
            <person name="Goeker M."/>
        </authorList>
    </citation>
    <scope>NUCLEOTIDE SEQUENCE [LARGE SCALE GENOMIC DNA]</scope>
    <source>
        <strain evidence="1 2">DSM 100397</strain>
    </source>
</reference>
<dbReference type="EMBL" id="JACJIS010000003">
    <property type="protein sequence ID" value="MBA9074740.1"/>
    <property type="molecule type" value="Genomic_DNA"/>
</dbReference>
<comment type="caution">
    <text evidence="1">The sequence shown here is derived from an EMBL/GenBank/DDBJ whole genome shotgun (WGS) entry which is preliminary data.</text>
</comment>
<evidence type="ECO:0000313" key="2">
    <source>
        <dbReference type="Proteomes" id="UP000555003"/>
    </source>
</evidence>
<organism evidence="1 2">
    <name type="scientific">Flavobacterium gossypii</name>
    <dbReference type="NCBI Taxonomy" id="1646119"/>
    <lineage>
        <taxon>Bacteria</taxon>
        <taxon>Pseudomonadati</taxon>
        <taxon>Bacteroidota</taxon>
        <taxon>Flavobacteriia</taxon>
        <taxon>Flavobacteriales</taxon>
        <taxon>Flavobacteriaceae</taxon>
        <taxon>Flavobacterium</taxon>
    </lineage>
</organism>
<accession>A0ABR6DSQ8</accession>
<sequence>MIGNIKHIIVIESLTNRDGANFTGEALYDDIIRRHIDLYERDFTHAFYKAPTKQDLIETISSYVPKAKELEEGILIHLEMHGDEKLGGLILTDGSLIKWEELADLFREININTCDKLFITLGTCFGRFLYKGVNPYKKSPYSGYISASIEVNPEEVYIKFGKLFEELINRGNIVESYLEMEKTGSNFYYKDSKRIFEEAFNSSMQQLKDGLRNEMLNESVKQVKNEIGADIPPHMAEILFDLALRNIYLAHKKAFDFDDCK</sequence>
<evidence type="ECO:0000313" key="1">
    <source>
        <dbReference type="EMBL" id="MBA9074740.1"/>
    </source>
</evidence>
<dbReference type="RefSeq" id="WP_182494199.1">
    <property type="nucleotide sequence ID" value="NZ_JACJIS010000003.1"/>
</dbReference>